<name>A0ABV4U1X9_9BACT</name>
<accession>A0ABV4U1X9</accession>
<evidence type="ECO:0000256" key="2">
    <source>
        <dbReference type="ARBA" id="ARBA00022741"/>
    </source>
</evidence>
<dbReference type="PANTHER" id="PTHR30258:SF2">
    <property type="entry name" value="COMG OPERON PROTEIN 1"/>
    <property type="match status" value="1"/>
</dbReference>
<dbReference type="EMBL" id="JBGUBD010000001">
    <property type="protein sequence ID" value="MFA9476847.1"/>
    <property type="molecule type" value="Genomic_DNA"/>
</dbReference>
<comment type="similarity">
    <text evidence="1">Belongs to the GSP E family.</text>
</comment>
<dbReference type="SUPFAM" id="SSF160246">
    <property type="entry name" value="EspE N-terminal domain-like"/>
    <property type="match status" value="1"/>
</dbReference>
<dbReference type="InterPro" id="IPR037257">
    <property type="entry name" value="T2SS_E_N_sf"/>
</dbReference>
<protein>
    <submittedName>
        <fullName evidence="6">GspE/PulE family protein</fullName>
    </submittedName>
</protein>
<dbReference type="Proteomes" id="UP001575105">
    <property type="component" value="Unassembled WGS sequence"/>
</dbReference>
<evidence type="ECO:0000313" key="6">
    <source>
        <dbReference type="EMBL" id="MFA9476847.1"/>
    </source>
</evidence>
<dbReference type="InterPro" id="IPR003593">
    <property type="entry name" value="AAA+_ATPase"/>
</dbReference>
<evidence type="ECO:0000259" key="5">
    <source>
        <dbReference type="PROSITE" id="PS00662"/>
    </source>
</evidence>
<sequence>MSDARRAMPRKRRIGEALVEQGALSEQQLQQALAEQKVSGQKLGEMLVDQGVINTGTLVHALASCLGIKGCHLRHGLIDPAAIQLVGEEECERLMVVPMFKVHDTLTVAMAEPHSLPTIDLLRNVTGCRKIRPVLALESNIEEFLKKYAGGNVDVDAFLTSLVEQDVEVIEREATDEGPATDLEKMVAGSPIINLVNVAMLTAIRDKASDIHIEPSRNGTRIRYRIDGVLRDLMKPPAGMHAAITSRVKVIGKMDIAEKRLPQEGRVRLVAEGRDIDLRISSIPTLLGEKLVIRILDKTNLHVKMEDLGFRDECLEAFKRVLKRPHGLVLVTGPTGSGKTTTLYSALDLLRSPERNLVTVEDPVEYQLDMVNQIQVQSSIGMTFARALRSILRQDPDIIMVGEIRDEETARVAVQAALTGHLVLATLHTNDAPGAVARLVDMNIEPYLLSSAINGVVAQRLARTICPHCETKYYPSEQVLEDAGLKAHAGRSFRKGAGCQQCHNSGFKGRIGIYEVMEITPGIRRLIHHAAAAHELRTKLRTKGTFKTLREEGVMIALDHQSSLEEVLRVTHCDDEPGAEEPTPAAAAAEPASAGESPTVDETESRGAA</sequence>
<keyword evidence="7" id="KW-1185">Reference proteome</keyword>
<dbReference type="Pfam" id="PF05157">
    <property type="entry name" value="MshEN"/>
    <property type="match status" value="1"/>
</dbReference>
<dbReference type="InterPro" id="IPR027417">
    <property type="entry name" value="P-loop_NTPase"/>
</dbReference>
<proteinExistence type="inferred from homology"/>
<organism evidence="6 7">
    <name type="scientific">Natronomicrosphaera hydrolytica</name>
    <dbReference type="NCBI Taxonomy" id="3242702"/>
    <lineage>
        <taxon>Bacteria</taxon>
        <taxon>Pseudomonadati</taxon>
        <taxon>Planctomycetota</taxon>
        <taxon>Phycisphaerae</taxon>
        <taxon>Phycisphaerales</taxon>
        <taxon>Phycisphaeraceae</taxon>
        <taxon>Natronomicrosphaera</taxon>
    </lineage>
</organism>
<feature type="compositionally biased region" description="Low complexity" evidence="4">
    <location>
        <begin position="580"/>
        <end position="598"/>
    </location>
</feature>
<dbReference type="CDD" id="cd01129">
    <property type="entry name" value="PulE-GspE-like"/>
    <property type="match status" value="1"/>
</dbReference>
<evidence type="ECO:0000256" key="1">
    <source>
        <dbReference type="ARBA" id="ARBA00006611"/>
    </source>
</evidence>
<dbReference type="SMART" id="SM00382">
    <property type="entry name" value="AAA"/>
    <property type="match status" value="1"/>
</dbReference>
<keyword evidence="3" id="KW-0067">ATP-binding</keyword>
<dbReference type="Gene3D" id="3.30.300.160">
    <property type="entry name" value="Type II secretion system, protein E, N-terminal domain"/>
    <property type="match status" value="1"/>
</dbReference>
<dbReference type="InterPro" id="IPR007831">
    <property type="entry name" value="T2SS_GspE_N"/>
</dbReference>
<feature type="domain" description="Bacterial type II secretion system protein E" evidence="5">
    <location>
        <begin position="392"/>
        <end position="406"/>
    </location>
</feature>
<dbReference type="PROSITE" id="PS00662">
    <property type="entry name" value="T2SP_E"/>
    <property type="match status" value="1"/>
</dbReference>
<gene>
    <name evidence="6" type="ORF">ACERK3_00940</name>
</gene>
<dbReference type="PANTHER" id="PTHR30258">
    <property type="entry name" value="TYPE II SECRETION SYSTEM PROTEIN GSPE-RELATED"/>
    <property type="match status" value="1"/>
</dbReference>
<evidence type="ECO:0000256" key="3">
    <source>
        <dbReference type="ARBA" id="ARBA00022840"/>
    </source>
</evidence>
<reference evidence="6 7" key="1">
    <citation type="submission" date="2024-08" db="EMBL/GenBank/DDBJ databases">
        <title>Whole-genome sequencing of halo(alkali)philic microorganisms from hypersaline lakes.</title>
        <authorList>
            <person name="Sorokin D.Y."/>
            <person name="Merkel A.Y."/>
            <person name="Messina E."/>
            <person name="Yakimov M."/>
        </authorList>
    </citation>
    <scope>NUCLEOTIDE SEQUENCE [LARGE SCALE GENOMIC DNA]</scope>
    <source>
        <strain evidence="6 7">AB-hyl4</strain>
    </source>
</reference>
<dbReference type="InterPro" id="IPR001482">
    <property type="entry name" value="T2SS/T4SS_dom"/>
</dbReference>
<evidence type="ECO:0000256" key="4">
    <source>
        <dbReference type="SAM" id="MobiDB-lite"/>
    </source>
</evidence>
<keyword evidence="2" id="KW-0547">Nucleotide-binding</keyword>
<dbReference type="Gene3D" id="3.30.450.90">
    <property type="match status" value="1"/>
</dbReference>
<dbReference type="SUPFAM" id="SSF52540">
    <property type="entry name" value="P-loop containing nucleoside triphosphate hydrolases"/>
    <property type="match status" value="1"/>
</dbReference>
<dbReference type="Pfam" id="PF00437">
    <property type="entry name" value="T2SSE"/>
    <property type="match status" value="1"/>
</dbReference>
<feature type="region of interest" description="Disordered" evidence="4">
    <location>
        <begin position="574"/>
        <end position="609"/>
    </location>
</feature>
<evidence type="ECO:0000313" key="7">
    <source>
        <dbReference type="Proteomes" id="UP001575105"/>
    </source>
</evidence>
<dbReference type="RefSeq" id="WP_425343772.1">
    <property type="nucleotide sequence ID" value="NZ_JBGUBD010000001.1"/>
</dbReference>
<dbReference type="Gene3D" id="3.40.50.300">
    <property type="entry name" value="P-loop containing nucleotide triphosphate hydrolases"/>
    <property type="match status" value="1"/>
</dbReference>
<comment type="caution">
    <text evidence="6">The sequence shown here is derived from an EMBL/GenBank/DDBJ whole genome shotgun (WGS) entry which is preliminary data.</text>
</comment>